<reference evidence="1" key="2">
    <citation type="submission" date="2019-09" db="EMBL/GenBank/DDBJ databases">
        <title>Taxonomic note: a critical rebuttal of the proposed division of the genus Arcobacter into six genera, emended descriptions of Arcobacter anaerophilus and the genus Arcobacter, and an assessment of genus-level boundaries for Epsilonproteobacteria using in silico genomic comparator tools.</title>
        <authorList>
            <person name="On S.L.W."/>
            <person name="Miller W.G."/>
            <person name="Biggs P."/>
            <person name="Cornelius A."/>
            <person name="Vandamme P."/>
        </authorList>
    </citation>
    <scope>NUCLEOTIDE SEQUENCE [LARGE SCALE GENOMIC DNA]</scope>
    <source>
        <strain evidence="1">LMG 26638</strain>
    </source>
</reference>
<dbReference type="KEGG" id="apai:APAC_1266"/>
<sequence length="297" mass="33447">MKKAVLLGLLTSSFLFSDDYLPLSELSKDKQYEYNFITLGNTVIDAKEVNTQSTPIPDGYKSVDKIVQEVPKEENTIIAEEVKKTNEIKLPKQNDLILKDEVKLTPNKEVELQRDVFFSAQLTFSPITTDLSGSGMSLSSKSNTIIPEVKLDIKDSSIVAEYFTSEDEFSVVNTGVIDTKLQWFKLGYRYNIDDLSIGADMNYVTLDVNETEDYNELYPSLELEFNHDIENIELSYGAGYGKNKNIDYSYDYFLSAGIKPYALSEASLVAGYKNRTIKDSDTKLEFSGPFIGVNSTF</sequence>
<dbReference type="AlphaFoldDB" id="A0A5C2HA49"/>
<dbReference type="RefSeq" id="WP_130233322.1">
    <property type="nucleotide sequence ID" value="NZ_BMEF01000008.1"/>
</dbReference>
<reference evidence="1" key="1">
    <citation type="submission" date="2019-09" db="EMBL/GenBank/DDBJ databases">
        <title>Complete genome sequencing of four Arcobacter species reveals a diverse suite of mobile elements.</title>
        <authorList>
            <person name="Miller W.G."/>
            <person name="Yee E."/>
            <person name="Bono J.L."/>
        </authorList>
    </citation>
    <scope>NUCLEOTIDE SEQUENCE [LARGE SCALE GENOMIC DNA]</scope>
    <source>
        <strain evidence="1">LMG 26638</strain>
    </source>
</reference>
<proteinExistence type="predicted"/>
<name>A0A5C2HA49_9BACT</name>
<evidence type="ECO:0000313" key="1">
    <source>
        <dbReference type="EMBL" id="QEP34385.1"/>
    </source>
</evidence>
<organism evidence="1 2">
    <name type="scientific">Malaciobacter pacificus</name>
    <dbReference type="NCBI Taxonomy" id="1080223"/>
    <lineage>
        <taxon>Bacteria</taxon>
        <taxon>Pseudomonadati</taxon>
        <taxon>Campylobacterota</taxon>
        <taxon>Epsilonproteobacteria</taxon>
        <taxon>Campylobacterales</taxon>
        <taxon>Arcobacteraceae</taxon>
        <taxon>Malaciobacter</taxon>
    </lineage>
</organism>
<keyword evidence="2" id="KW-1185">Reference proteome</keyword>
<dbReference type="OrthoDB" id="5343721at2"/>
<gene>
    <name evidence="1" type="ORF">APAC_1266</name>
</gene>
<protein>
    <submittedName>
        <fullName evidence="1">Uncharacterized protein</fullName>
    </submittedName>
</protein>
<dbReference type="EMBL" id="CP035928">
    <property type="protein sequence ID" value="QEP34385.1"/>
    <property type="molecule type" value="Genomic_DNA"/>
</dbReference>
<dbReference type="Proteomes" id="UP000322726">
    <property type="component" value="Chromosome"/>
</dbReference>
<accession>A0A5C2HA49</accession>
<evidence type="ECO:0000313" key="2">
    <source>
        <dbReference type="Proteomes" id="UP000322726"/>
    </source>
</evidence>